<dbReference type="SUPFAM" id="SSF57903">
    <property type="entry name" value="FYVE/PHD zinc finger"/>
    <property type="match status" value="1"/>
</dbReference>
<dbReference type="Gene3D" id="3.30.40.10">
    <property type="entry name" value="Zinc/RING finger domain, C3HC4 (zinc finger)"/>
    <property type="match status" value="1"/>
</dbReference>
<evidence type="ECO:0000259" key="5">
    <source>
        <dbReference type="Pfam" id="PF00628"/>
    </source>
</evidence>
<feature type="domain" description="PHD-type" evidence="5">
    <location>
        <begin position="126"/>
        <end position="157"/>
    </location>
</feature>
<protein>
    <recommendedName>
        <fullName evidence="5">PHD-type domain-containing protein</fullName>
    </recommendedName>
</protein>
<evidence type="ECO:0000256" key="3">
    <source>
        <dbReference type="ARBA" id="ARBA00022833"/>
    </source>
</evidence>
<name>A0A8K0CQT5_IGNLU</name>
<dbReference type="AlphaFoldDB" id="A0A8K0CQT5"/>
<evidence type="ECO:0000256" key="4">
    <source>
        <dbReference type="SAM" id="MobiDB-lite"/>
    </source>
</evidence>
<dbReference type="CDD" id="cd15517">
    <property type="entry name" value="PHD_TCF19_like"/>
    <property type="match status" value="1"/>
</dbReference>
<keyword evidence="3" id="KW-0862">Zinc</keyword>
<evidence type="ECO:0000313" key="7">
    <source>
        <dbReference type="Proteomes" id="UP000801492"/>
    </source>
</evidence>
<dbReference type="Proteomes" id="UP000801492">
    <property type="component" value="Unassembled WGS sequence"/>
</dbReference>
<accession>A0A8K0CQT5</accession>
<comment type="caution">
    <text evidence="6">The sequence shown here is derived from an EMBL/GenBank/DDBJ whole genome shotgun (WGS) entry which is preliminary data.</text>
</comment>
<keyword evidence="7" id="KW-1185">Reference proteome</keyword>
<dbReference type="EMBL" id="VTPC01059850">
    <property type="protein sequence ID" value="KAF2889986.1"/>
    <property type="molecule type" value="Genomic_DNA"/>
</dbReference>
<dbReference type="OrthoDB" id="8194222at2759"/>
<evidence type="ECO:0000256" key="1">
    <source>
        <dbReference type="ARBA" id="ARBA00022723"/>
    </source>
</evidence>
<dbReference type="GO" id="GO:0008270">
    <property type="term" value="F:zinc ion binding"/>
    <property type="evidence" value="ECO:0007669"/>
    <property type="project" value="UniProtKB-KW"/>
</dbReference>
<organism evidence="6 7">
    <name type="scientific">Ignelater luminosus</name>
    <name type="common">Cucubano</name>
    <name type="synonym">Pyrophorus luminosus</name>
    <dbReference type="NCBI Taxonomy" id="2038154"/>
    <lineage>
        <taxon>Eukaryota</taxon>
        <taxon>Metazoa</taxon>
        <taxon>Ecdysozoa</taxon>
        <taxon>Arthropoda</taxon>
        <taxon>Hexapoda</taxon>
        <taxon>Insecta</taxon>
        <taxon>Pterygota</taxon>
        <taxon>Neoptera</taxon>
        <taxon>Endopterygota</taxon>
        <taxon>Coleoptera</taxon>
        <taxon>Polyphaga</taxon>
        <taxon>Elateriformia</taxon>
        <taxon>Elateroidea</taxon>
        <taxon>Elateridae</taxon>
        <taxon>Agrypninae</taxon>
        <taxon>Pyrophorini</taxon>
        <taxon>Ignelater</taxon>
    </lineage>
</organism>
<dbReference type="InterPro" id="IPR019787">
    <property type="entry name" value="Znf_PHD-finger"/>
</dbReference>
<reference evidence="6" key="1">
    <citation type="submission" date="2019-08" db="EMBL/GenBank/DDBJ databases">
        <title>The genome of the North American firefly Photinus pyralis.</title>
        <authorList>
            <consortium name="Photinus pyralis genome working group"/>
            <person name="Fallon T.R."/>
            <person name="Sander Lower S.E."/>
            <person name="Weng J.-K."/>
        </authorList>
    </citation>
    <scope>NUCLEOTIDE SEQUENCE</scope>
    <source>
        <strain evidence="6">TRF0915ILg1</strain>
        <tissue evidence="6">Whole body</tissue>
    </source>
</reference>
<keyword evidence="1" id="KW-0479">Metal-binding</keyword>
<feature type="non-terminal residue" evidence="6">
    <location>
        <position position="1"/>
    </location>
</feature>
<evidence type="ECO:0000313" key="6">
    <source>
        <dbReference type="EMBL" id="KAF2889986.1"/>
    </source>
</evidence>
<dbReference type="InterPro" id="IPR013083">
    <property type="entry name" value="Znf_RING/FYVE/PHD"/>
</dbReference>
<sequence length="226" mass="25615">VSVTMPKFKGRSTNRKGWSEENMKTTIQDVLDRKCFERAAAEPRRFEFWVTDIAAEHRSHQSTIQAPSPAVVPENEPEPSTSALPVISITFQEAVASTSVDANKVNNALKILVPPEPHSQNRATECVSCGETFDEDWIQCNICQDWAHEACVEINPSDLYTIVIHLVVDNLTKMEWEYLQAPDPYTFDVLEYSDSEDYRDIKVLALKTVSEDETSTKNTSMVWLDN</sequence>
<dbReference type="InterPro" id="IPR011011">
    <property type="entry name" value="Znf_FYVE_PHD"/>
</dbReference>
<proteinExistence type="predicted"/>
<evidence type="ECO:0000256" key="2">
    <source>
        <dbReference type="ARBA" id="ARBA00022771"/>
    </source>
</evidence>
<dbReference type="Pfam" id="PF00628">
    <property type="entry name" value="PHD"/>
    <property type="match status" value="1"/>
</dbReference>
<feature type="region of interest" description="Disordered" evidence="4">
    <location>
        <begin position="1"/>
        <end position="20"/>
    </location>
</feature>
<gene>
    <name evidence="6" type="ORF">ILUMI_16187</name>
</gene>
<keyword evidence="2" id="KW-0863">Zinc-finger</keyword>